<protein>
    <submittedName>
        <fullName evidence="2">Uncharacterized protein</fullName>
    </submittedName>
</protein>
<evidence type="ECO:0000256" key="1">
    <source>
        <dbReference type="SAM" id="MobiDB-lite"/>
    </source>
</evidence>
<dbReference type="KEGG" id="act:ACLA_030820"/>
<sequence>MSDLSRKEPSTAALLERARNQPDSIREALENPAEHPAGVQYDKSDLPSEPVWDKGSTTKVAVDAPPATKMMDKTRDPAGIR</sequence>
<evidence type="ECO:0000313" key="3">
    <source>
        <dbReference type="Proteomes" id="UP000006701"/>
    </source>
</evidence>
<evidence type="ECO:0000313" key="2">
    <source>
        <dbReference type="EMBL" id="EAW08349.1"/>
    </source>
</evidence>
<dbReference type="OrthoDB" id="4463553at2759"/>
<dbReference type="AlphaFoldDB" id="A1CRS8"/>
<dbReference type="HOGENOM" id="CLU_2573459_0_0_1"/>
<reference evidence="2 3" key="1">
    <citation type="journal article" date="2008" name="PLoS Genet.">
        <title>Genomic islands in the pathogenic filamentous fungus Aspergillus fumigatus.</title>
        <authorList>
            <person name="Fedorova N.D."/>
            <person name="Khaldi N."/>
            <person name="Joardar V.S."/>
            <person name="Maiti R."/>
            <person name="Amedeo P."/>
            <person name="Anderson M.J."/>
            <person name="Crabtree J."/>
            <person name="Silva J.C."/>
            <person name="Badger J.H."/>
            <person name="Albarraq A."/>
            <person name="Angiuoli S."/>
            <person name="Bussey H."/>
            <person name="Bowyer P."/>
            <person name="Cotty P.J."/>
            <person name="Dyer P.S."/>
            <person name="Egan A."/>
            <person name="Galens K."/>
            <person name="Fraser-Liggett C.M."/>
            <person name="Haas B.J."/>
            <person name="Inman J.M."/>
            <person name="Kent R."/>
            <person name="Lemieux S."/>
            <person name="Malavazi I."/>
            <person name="Orvis J."/>
            <person name="Roemer T."/>
            <person name="Ronning C.M."/>
            <person name="Sundaram J.P."/>
            <person name="Sutton G."/>
            <person name="Turner G."/>
            <person name="Venter J.C."/>
            <person name="White O.R."/>
            <person name="Whitty B.R."/>
            <person name="Youngman P."/>
            <person name="Wolfe K.H."/>
            <person name="Goldman G.H."/>
            <person name="Wortman J.R."/>
            <person name="Jiang B."/>
            <person name="Denning D.W."/>
            <person name="Nierman W.C."/>
        </authorList>
    </citation>
    <scope>NUCLEOTIDE SEQUENCE [LARGE SCALE GENOMIC DNA]</scope>
    <source>
        <strain evidence="3">ATCC 1007 / CBS 513.65 / DSM 816 / NCTC 3887 / NRRL 1</strain>
    </source>
</reference>
<feature type="region of interest" description="Disordered" evidence="1">
    <location>
        <begin position="1"/>
        <end position="81"/>
    </location>
</feature>
<dbReference type="GeneID" id="4701211"/>
<feature type="compositionally biased region" description="Basic and acidic residues" evidence="1">
    <location>
        <begin position="70"/>
        <end position="81"/>
    </location>
</feature>
<dbReference type="OMA" id="MVERMTG"/>
<organism evidence="2 3">
    <name type="scientific">Aspergillus clavatus (strain ATCC 1007 / CBS 513.65 / DSM 816 / NCTC 3887 / NRRL 1 / QM 1276 / 107)</name>
    <dbReference type="NCBI Taxonomy" id="344612"/>
    <lineage>
        <taxon>Eukaryota</taxon>
        <taxon>Fungi</taxon>
        <taxon>Dikarya</taxon>
        <taxon>Ascomycota</taxon>
        <taxon>Pezizomycotina</taxon>
        <taxon>Eurotiomycetes</taxon>
        <taxon>Eurotiomycetidae</taxon>
        <taxon>Eurotiales</taxon>
        <taxon>Aspergillaceae</taxon>
        <taxon>Aspergillus</taxon>
        <taxon>Aspergillus subgen. Fumigati</taxon>
    </lineage>
</organism>
<name>A1CRS8_ASPCL</name>
<dbReference type="EMBL" id="DS027059">
    <property type="protein sequence ID" value="EAW08349.1"/>
    <property type="molecule type" value="Genomic_DNA"/>
</dbReference>
<dbReference type="VEuPathDB" id="FungiDB:ACLA_030820"/>
<keyword evidence="3" id="KW-1185">Reference proteome</keyword>
<proteinExistence type="predicted"/>
<accession>A1CRS8</accession>
<dbReference type="Proteomes" id="UP000006701">
    <property type="component" value="Unassembled WGS sequence"/>
</dbReference>
<gene>
    <name evidence="2" type="ORF">ACLA_030820</name>
</gene>
<dbReference type="RefSeq" id="XP_001269775.1">
    <property type="nucleotide sequence ID" value="XM_001269774.1"/>
</dbReference>
<feature type="compositionally biased region" description="Basic and acidic residues" evidence="1">
    <location>
        <begin position="16"/>
        <end position="33"/>
    </location>
</feature>